<dbReference type="Proteomes" id="UP000052258">
    <property type="component" value="Unassembled WGS sequence"/>
</dbReference>
<dbReference type="Pfam" id="PF04607">
    <property type="entry name" value="RelA_SpoT"/>
    <property type="match status" value="1"/>
</dbReference>
<dbReference type="InterPro" id="IPR052366">
    <property type="entry name" value="GTP_Pyrophosphokinase"/>
</dbReference>
<keyword evidence="5" id="KW-1185">Reference proteome</keyword>
<protein>
    <recommendedName>
        <fullName evidence="3">RelA/SpoT domain-containing protein</fullName>
    </recommendedName>
</protein>
<dbReference type="PANTHER" id="PTHR47837:SF2">
    <property type="entry name" value="GTP PYROPHOSPHOKINASE YWAC"/>
    <property type="match status" value="1"/>
</dbReference>
<sequence length="215" mass="25687">MVEQQPSVNELKEWRDLMLMHRFALEEVNTKLKILNEEFQFLHDYNPMEHIKSRVKSFESIGAKLEKKQVDITPENARKYVHDISGIRVSCSFVSDIFKIKEMLENQSDLKILRIKDYVTYPKPNGYRSLHLLCEVPIFLTNRVEKIVVEIQIRTVAMDFWASLEHKIYYKYKQEAPERLVNELRDAAKIVTELDDKMKNLNDEIEKYKFEQEEN</sequence>
<dbReference type="SUPFAM" id="SSF81301">
    <property type="entry name" value="Nucleotidyltransferase"/>
    <property type="match status" value="1"/>
</dbReference>
<reference evidence="4 5" key="1">
    <citation type="journal article" date="2015" name="Genome Biol. Evol.">
        <title>Comparative Genomics of Listeria Sensu Lato: Genus-Wide Differences in Evolutionary Dynamics and the Progressive Gain of Complex, Potentially Pathogenicity-Related Traits through Lateral Gene Transfer.</title>
        <authorList>
            <person name="Chiara M."/>
            <person name="Caruso M."/>
            <person name="D'Erchia A.M."/>
            <person name="Manzari C."/>
            <person name="Fraccalvieri R."/>
            <person name="Goffredo E."/>
            <person name="Latorre L."/>
            <person name="Miccolupo A."/>
            <person name="Padalino I."/>
            <person name="Santagada G."/>
            <person name="Chiocco D."/>
            <person name="Pesole G."/>
            <person name="Horner D.S."/>
            <person name="Parisi A."/>
        </authorList>
    </citation>
    <scope>NUCLEOTIDE SEQUENCE [LARGE SCALE GENOMIC DNA]</scope>
    <source>
        <strain evidence="4 5">1991</strain>
    </source>
</reference>
<dbReference type="InterPro" id="IPR007685">
    <property type="entry name" value="RelA_SpoT"/>
</dbReference>
<dbReference type="AlphaFoldDB" id="A0A0J8G7C2"/>
<dbReference type="PATRIC" id="fig|1430899.3.peg.2393"/>
<dbReference type="UniPathway" id="UPA00908">
    <property type="reaction ID" value="UER00884"/>
</dbReference>
<proteinExistence type="predicted"/>
<evidence type="ECO:0000256" key="2">
    <source>
        <dbReference type="SAM" id="Coils"/>
    </source>
</evidence>
<dbReference type="EMBL" id="AZHO01000030">
    <property type="protein sequence ID" value="KMT58515.1"/>
    <property type="molecule type" value="Genomic_DNA"/>
</dbReference>
<comment type="pathway">
    <text evidence="1">Purine metabolism; ppGpp biosynthesis; ppGpp from GTP: step 1/2.</text>
</comment>
<name>A0A0J8G7C2_9LIST</name>
<evidence type="ECO:0000313" key="4">
    <source>
        <dbReference type="EMBL" id="KMT58515.1"/>
    </source>
</evidence>
<feature type="domain" description="RelA/SpoT" evidence="3">
    <location>
        <begin position="53"/>
        <end position="176"/>
    </location>
</feature>
<evidence type="ECO:0000313" key="5">
    <source>
        <dbReference type="Proteomes" id="UP000052258"/>
    </source>
</evidence>
<dbReference type="InterPro" id="IPR043519">
    <property type="entry name" value="NT_sf"/>
</dbReference>
<accession>A0A0J8G7C2</accession>
<evidence type="ECO:0000256" key="1">
    <source>
        <dbReference type="ARBA" id="ARBA00004976"/>
    </source>
</evidence>
<keyword evidence="2" id="KW-0175">Coiled coil</keyword>
<feature type="coiled-coil region" evidence="2">
    <location>
        <begin position="184"/>
        <end position="214"/>
    </location>
</feature>
<dbReference type="Gene3D" id="3.30.460.10">
    <property type="entry name" value="Beta Polymerase, domain 2"/>
    <property type="match status" value="1"/>
</dbReference>
<dbReference type="Gene3D" id="1.10.287.860">
    <property type="entry name" value="Nucleotidyltransferase"/>
    <property type="match status" value="1"/>
</dbReference>
<dbReference type="GO" id="GO:0015970">
    <property type="term" value="P:guanosine tetraphosphate biosynthetic process"/>
    <property type="evidence" value="ECO:0007669"/>
    <property type="project" value="UniProtKB-UniPathway"/>
</dbReference>
<dbReference type="PANTHER" id="PTHR47837">
    <property type="entry name" value="GTP PYROPHOSPHOKINASE YJBM"/>
    <property type="match status" value="1"/>
</dbReference>
<dbReference type="SMART" id="SM00954">
    <property type="entry name" value="RelA_SpoT"/>
    <property type="match status" value="1"/>
</dbReference>
<organism evidence="4 5">
    <name type="scientific">Listeria fleischmannii 1991</name>
    <dbReference type="NCBI Taxonomy" id="1430899"/>
    <lineage>
        <taxon>Bacteria</taxon>
        <taxon>Bacillati</taxon>
        <taxon>Bacillota</taxon>
        <taxon>Bacilli</taxon>
        <taxon>Bacillales</taxon>
        <taxon>Listeriaceae</taxon>
        <taxon>Listeria</taxon>
    </lineage>
</organism>
<gene>
    <name evidence="4" type="ORF">X560_2341</name>
</gene>
<comment type="caution">
    <text evidence="4">The sequence shown here is derived from an EMBL/GenBank/DDBJ whole genome shotgun (WGS) entry which is preliminary data.</text>
</comment>
<evidence type="ECO:0000259" key="3">
    <source>
        <dbReference type="SMART" id="SM00954"/>
    </source>
</evidence>
<dbReference type="CDD" id="cd05399">
    <property type="entry name" value="NT_Rel-Spo_like"/>
    <property type="match status" value="1"/>
</dbReference>